<feature type="compositionally biased region" description="Basic and acidic residues" evidence="1">
    <location>
        <begin position="407"/>
        <end position="418"/>
    </location>
</feature>
<gene>
    <name evidence="2" type="ORF">KP79_PYT19825</name>
</gene>
<dbReference type="AlphaFoldDB" id="A0A210PSI4"/>
<name>A0A210PSI4_MIZYE</name>
<feature type="region of interest" description="Disordered" evidence="1">
    <location>
        <begin position="275"/>
        <end position="306"/>
    </location>
</feature>
<evidence type="ECO:0000256" key="1">
    <source>
        <dbReference type="SAM" id="MobiDB-lite"/>
    </source>
</evidence>
<proteinExistence type="predicted"/>
<dbReference type="OrthoDB" id="6101411at2759"/>
<feature type="compositionally biased region" description="Low complexity" evidence="1">
    <location>
        <begin position="372"/>
        <end position="384"/>
    </location>
</feature>
<reference evidence="2 3" key="1">
    <citation type="journal article" date="2017" name="Nat. Ecol. Evol.">
        <title>Scallop genome provides insights into evolution of bilaterian karyotype and development.</title>
        <authorList>
            <person name="Wang S."/>
            <person name="Zhang J."/>
            <person name="Jiao W."/>
            <person name="Li J."/>
            <person name="Xun X."/>
            <person name="Sun Y."/>
            <person name="Guo X."/>
            <person name="Huan P."/>
            <person name="Dong B."/>
            <person name="Zhang L."/>
            <person name="Hu X."/>
            <person name="Sun X."/>
            <person name="Wang J."/>
            <person name="Zhao C."/>
            <person name="Wang Y."/>
            <person name="Wang D."/>
            <person name="Huang X."/>
            <person name="Wang R."/>
            <person name="Lv J."/>
            <person name="Li Y."/>
            <person name="Zhang Z."/>
            <person name="Liu B."/>
            <person name="Lu W."/>
            <person name="Hui Y."/>
            <person name="Liang J."/>
            <person name="Zhou Z."/>
            <person name="Hou R."/>
            <person name="Li X."/>
            <person name="Liu Y."/>
            <person name="Li H."/>
            <person name="Ning X."/>
            <person name="Lin Y."/>
            <person name="Zhao L."/>
            <person name="Xing Q."/>
            <person name="Dou J."/>
            <person name="Li Y."/>
            <person name="Mao J."/>
            <person name="Guo H."/>
            <person name="Dou H."/>
            <person name="Li T."/>
            <person name="Mu C."/>
            <person name="Jiang W."/>
            <person name="Fu Q."/>
            <person name="Fu X."/>
            <person name="Miao Y."/>
            <person name="Liu J."/>
            <person name="Yu Q."/>
            <person name="Li R."/>
            <person name="Liao H."/>
            <person name="Li X."/>
            <person name="Kong Y."/>
            <person name="Jiang Z."/>
            <person name="Chourrout D."/>
            <person name="Li R."/>
            <person name="Bao Z."/>
        </authorList>
    </citation>
    <scope>NUCLEOTIDE SEQUENCE [LARGE SCALE GENOMIC DNA]</scope>
    <source>
        <strain evidence="2 3">PY_sf001</strain>
    </source>
</reference>
<dbReference type="Proteomes" id="UP000242188">
    <property type="component" value="Unassembled WGS sequence"/>
</dbReference>
<feature type="compositionally biased region" description="Basic and acidic residues" evidence="1">
    <location>
        <begin position="534"/>
        <end position="545"/>
    </location>
</feature>
<feature type="region of interest" description="Disordered" evidence="1">
    <location>
        <begin position="507"/>
        <end position="545"/>
    </location>
</feature>
<dbReference type="EMBL" id="NEDP02005525">
    <property type="protein sequence ID" value="OWF39424.1"/>
    <property type="molecule type" value="Genomic_DNA"/>
</dbReference>
<protein>
    <submittedName>
        <fullName evidence="2">Uncharacterized protein</fullName>
    </submittedName>
</protein>
<sequence length="545" mass="61582">MPISNIPNCTVDRYKTTAEDMERQSPALVVSKEEDAVSHGYVMYGLVKPGKDGKCIESAAAMVNVIPRKRIYRMGTVNELDMFKSELLKRPLVLQPVINAGTGIQKLNCFFRVRKEKWVIMLNQNNPKIMGRIMMGIDTAKKLMKRGEPFILEFMLSNVVKRLYYSAMANEAAKSYQYIDCHHGDLIIRGSGDSFHQGMKWEVKAQHMQFDFDDINDSDIMVRTLRDAAYERQSPKIQVVPDRELRQILPGWSFEQVEEEENEEDAEEEYAFEFEGSQAASVSNSQQAAPQRGRIRGRSSRGAGAAKNYEVSVELHAPIDEQEEPQWNSNAAAHQRYQTGGSQYTNLTNVRTDHVYEDTSSPPSGANHYYQGSGRSGSSAADSGYEGENDTGGFEDRKYGRLLQTKNHTENRHGRDYPTNEQIRGYADNGQHGYPDNRQGRGYPDNSQGRGYPDNRQGSSSADRANLLSKDRYNYDNPAFTANDNYNIVEQSVERNKAVAARMLNNHSRGHTDHRSRQGYLPPTNMPTISQNIDTHDGRMGESAI</sequence>
<evidence type="ECO:0000313" key="2">
    <source>
        <dbReference type="EMBL" id="OWF39424.1"/>
    </source>
</evidence>
<feature type="region of interest" description="Disordered" evidence="1">
    <location>
        <begin position="355"/>
        <end position="462"/>
    </location>
</feature>
<accession>A0A210PSI4</accession>
<evidence type="ECO:0000313" key="3">
    <source>
        <dbReference type="Proteomes" id="UP000242188"/>
    </source>
</evidence>
<comment type="caution">
    <text evidence="2">The sequence shown here is derived from an EMBL/GenBank/DDBJ whole genome shotgun (WGS) entry which is preliminary data.</text>
</comment>
<organism evidence="2 3">
    <name type="scientific">Mizuhopecten yessoensis</name>
    <name type="common">Japanese scallop</name>
    <name type="synonym">Patinopecten yessoensis</name>
    <dbReference type="NCBI Taxonomy" id="6573"/>
    <lineage>
        <taxon>Eukaryota</taxon>
        <taxon>Metazoa</taxon>
        <taxon>Spiralia</taxon>
        <taxon>Lophotrochozoa</taxon>
        <taxon>Mollusca</taxon>
        <taxon>Bivalvia</taxon>
        <taxon>Autobranchia</taxon>
        <taxon>Pteriomorphia</taxon>
        <taxon>Pectinida</taxon>
        <taxon>Pectinoidea</taxon>
        <taxon>Pectinidae</taxon>
        <taxon>Mizuhopecten</taxon>
    </lineage>
</organism>
<feature type="compositionally biased region" description="Low complexity" evidence="1">
    <location>
        <begin position="275"/>
        <end position="292"/>
    </location>
</feature>
<keyword evidence="3" id="KW-1185">Reference proteome</keyword>